<evidence type="ECO:0000313" key="1">
    <source>
        <dbReference type="EMBL" id="GLR89793.1"/>
    </source>
</evidence>
<sequence length="360" mass="39586">MLKMPETVKELEQQAASALGKAIAEVPAIRVENIEIEPASPDRGVDIIAHINVADKPRILVCEVKQSGQPRHVRTGLLQLRDYAAHLGKSAVPIFIAPYLSPEAQALCKENNVGFLDLAGNARLVFDSVFIEKLVSSAPPAERRELKSLFKPKSAQILRALLQDPKRAWRVVELAKAAAVSLGHVSNVRAALLSREWAQESEDGFFLSKPDALLDAWRDEYESPEGKRVGFYTILHGSAFEAAARQAFAACSDQEKAVFASFSAAHWLAPYGRTGTQYFYADEAGLERLKQCLKLSPSPKGENVVVTVPKDRGLLLDTVEPAAGVYCTGDIQTYLDLWGAGERGREAAEHLRRMRLSWQA</sequence>
<dbReference type="Pfam" id="PF09952">
    <property type="entry name" value="AbiEi_2"/>
    <property type="match status" value="1"/>
</dbReference>
<dbReference type="InterPro" id="IPR019238">
    <property type="entry name" value="AbiEi_2"/>
</dbReference>
<comment type="caution">
    <text evidence="1">The sequence shown here is derived from an EMBL/GenBank/DDBJ whole genome shotgun (WGS) entry which is preliminary data.</text>
</comment>
<organism evidence="1 2">
    <name type="scientific">Bradyrhizobium iriomotense</name>
    <dbReference type="NCBI Taxonomy" id="441950"/>
    <lineage>
        <taxon>Bacteria</taxon>
        <taxon>Pseudomonadati</taxon>
        <taxon>Pseudomonadota</taxon>
        <taxon>Alphaproteobacteria</taxon>
        <taxon>Hyphomicrobiales</taxon>
        <taxon>Nitrobacteraceae</taxon>
        <taxon>Bradyrhizobium</taxon>
    </lineage>
</organism>
<accession>A0ABQ6B7N7</accession>
<proteinExistence type="predicted"/>
<keyword evidence="2" id="KW-1185">Reference proteome</keyword>
<evidence type="ECO:0000313" key="2">
    <source>
        <dbReference type="Proteomes" id="UP001156905"/>
    </source>
</evidence>
<dbReference type="RefSeq" id="WP_284272176.1">
    <property type="nucleotide sequence ID" value="NZ_BSOW01000028.1"/>
</dbReference>
<gene>
    <name evidence="1" type="ORF">GCM10007857_65070</name>
</gene>
<dbReference type="Proteomes" id="UP001156905">
    <property type="component" value="Unassembled WGS sequence"/>
</dbReference>
<reference evidence="2" key="1">
    <citation type="journal article" date="2019" name="Int. J. Syst. Evol. Microbiol.">
        <title>The Global Catalogue of Microorganisms (GCM) 10K type strain sequencing project: providing services to taxonomists for standard genome sequencing and annotation.</title>
        <authorList>
            <consortium name="The Broad Institute Genomics Platform"/>
            <consortium name="The Broad Institute Genome Sequencing Center for Infectious Disease"/>
            <person name="Wu L."/>
            <person name="Ma J."/>
        </authorList>
    </citation>
    <scope>NUCLEOTIDE SEQUENCE [LARGE SCALE GENOMIC DNA]</scope>
    <source>
        <strain evidence="2">NBRC 102520</strain>
    </source>
</reference>
<evidence type="ECO:0008006" key="3">
    <source>
        <dbReference type="Google" id="ProtNLM"/>
    </source>
</evidence>
<protein>
    <recommendedName>
        <fullName evidence="3">Restriction endonuclease type IV Mrr domain-containing protein</fullName>
    </recommendedName>
</protein>
<dbReference type="EMBL" id="BSOW01000028">
    <property type="protein sequence ID" value="GLR89793.1"/>
    <property type="molecule type" value="Genomic_DNA"/>
</dbReference>
<name>A0ABQ6B7N7_9BRAD</name>